<gene>
    <name evidence="2" type="ORF">MNBD_ACTINO02-2473</name>
</gene>
<feature type="non-terminal residue" evidence="2">
    <location>
        <position position="63"/>
    </location>
</feature>
<proteinExistence type="predicted"/>
<name>A0A3B0RZX5_9ZZZZ</name>
<protein>
    <submittedName>
        <fullName evidence="2">Uncharacterized protein</fullName>
    </submittedName>
</protein>
<dbReference type="AlphaFoldDB" id="A0A3B0RZX5"/>
<accession>A0A3B0RZX5</accession>
<sequence length="63" mass="7115">MCRWGGIEIADREQRIQEARRRAKANSGKRAEERAAAEESLRDRIANMTPDQAGALASRINFD</sequence>
<reference evidence="2" key="1">
    <citation type="submission" date="2018-06" db="EMBL/GenBank/DDBJ databases">
        <authorList>
            <person name="Zhirakovskaya E."/>
        </authorList>
    </citation>
    <scope>NUCLEOTIDE SEQUENCE</scope>
</reference>
<evidence type="ECO:0000313" key="2">
    <source>
        <dbReference type="EMBL" id="VAV97539.1"/>
    </source>
</evidence>
<evidence type="ECO:0000256" key="1">
    <source>
        <dbReference type="SAM" id="MobiDB-lite"/>
    </source>
</evidence>
<feature type="compositionally biased region" description="Basic and acidic residues" evidence="1">
    <location>
        <begin position="29"/>
        <end position="45"/>
    </location>
</feature>
<dbReference type="EMBL" id="UOEK01000120">
    <property type="protein sequence ID" value="VAV97539.1"/>
    <property type="molecule type" value="Genomic_DNA"/>
</dbReference>
<organism evidence="2">
    <name type="scientific">hydrothermal vent metagenome</name>
    <dbReference type="NCBI Taxonomy" id="652676"/>
    <lineage>
        <taxon>unclassified sequences</taxon>
        <taxon>metagenomes</taxon>
        <taxon>ecological metagenomes</taxon>
    </lineage>
</organism>
<feature type="region of interest" description="Disordered" evidence="1">
    <location>
        <begin position="19"/>
        <end position="63"/>
    </location>
</feature>